<name>A0AC35F8X2_9BILA</name>
<accession>A0AC35F8X2</accession>
<protein>
    <submittedName>
        <fullName evidence="2">Uncharacterized protein</fullName>
    </submittedName>
</protein>
<sequence length="96" mass="10377">MLTLDDGKTANNRHRSVWPTQVGGFLVSIGFLTGLANMAFFPSAICAQGQAGNFIVVYFICIVVIGFPLTYLHLCLGQYSGCNPNNVFGKLCPAFK</sequence>
<evidence type="ECO:0000313" key="1">
    <source>
        <dbReference type="Proteomes" id="UP000887580"/>
    </source>
</evidence>
<dbReference type="WBParaSite" id="PS1159_v2.g15024.t1">
    <property type="protein sequence ID" value="PS1159_v2.g15024.t1"/>
    <property type="gene ID" value="PS1159_v2.g15024"/>
</dbReference>
<evidence type="ECO:0000313" key="2">
    <source>
        <dbReference type="WBParaSite" id="PS1159_v2.g15024.t1"/>
    </source>
</evidence>
<reference evidence="2" key="1">
    <citation type="submission" date="2022-11" db="UniProtKB">
        <authorList>
            <consortium name="WormBaseParasite"/>
        </authorList>
    </citation>
    <scope>IDENTIFICATION</scope>
</reference>
<dbReference type="Proteomes" id="UP000887580">
    <property type="component" value="Unplaced"/>
</dbReference>
<organism evidence="1 2">
    <name type="scientific">Panagrolaimus sp. PS1159</name>
    <dbReference type="NCBI Taxonomy" id="55785"/>
    <lineage>
        <taxon>Eukaryota</taxon>
        <taxon>Metazoa</taxon>
        <taxon>Ecdysozoa</taxon>
        <taxon>Nematoda</taxon>
        <taxon>Chromadorea</taxon>
        <taxon>Rhabditida</taxon>
        <taxon>Tylenchina</taxon>
        <taxon>Panagrolaimomorpha</taxon>
        <taxon>Panagrolaimoidea</taxon>
        <taxon>Panagrolaimidae</taxon>
        <taxon>Panagrolaimus</taxon>
    </lineage>
</organism>
<proteinExistence type="predicted"/>